<sequence>MALTTDQLWRFAQSVFDAQPFTRFLGAELVDVGPGQVTIGLRMRPEFKQQHGFAHGGLISYLADNALTFAGGLALRTDALTAELKINYAKPATGDYLVARAEAALSTLRQAVCRCSIFSRVDEGAADPEERLVALAQGTIVAVSNGGRTDQR</sequence>
<evidence type="ECO:0000256" key="1">
    <source>
        <dbReference type="ARBA" id="ARBA00022801"/>
    </source>
</evidence>
<dbReference type="EC" id="3.1.2.-" evidence="3"/>
<organism evidence="4">
    <name type="scientific">Thermocrispum agreste</name>
    <dbReference type="NCBI Taxonomy" id="37925"/>
    <lineage>
        <taxon>Bacteria</taxon>
        <taxon>Bacillati</taxon>
        <taxon>Actinomycetota</taxon>
        <taxon>Actinomycetes</taxon>
        <taxon>Pseudonocardiales</taxon>
        <taxon>Pseudonocardiaceae</taxon>
        <taxon>Thermocrispum</taxon>
    </lineage>
</organism>
<dbReference type="InterPro" id="IPR003736">
    <property type="entry name" value="PAAI_dom"/>
</dbReference>
<comment type="caution">
    <text evidence="4">The sequence shown here is derived from an EMBL/GenBank/DDBJ whole genome shotgun (WGS) entry which is preliminary data.</text>
</comment>
<dbReference type="PANTHER" id="PTHR42856">
    <property type="entry name" value="ACYL-COENZYME A THIOESTERASE PAAI"/>
    <property type="match status" value="1"/>
</dbReference>
<dbReference type="PANTHER" id="PTHR42856:SF1">
    <property type="entry name" value="ACYL-COENZYME A THIOESTERASE PAAI"/>
    <property type="match status" value="1"/>
</dbReference>
<dbReference type="EMBL" id="QGUI02000189">
    <property type="protein sequence ID" value="MFO7193276.1"/>
    <property type="molecule type" value="Genomic_DNA"/>
</dbReference>
<dbReference type="CDD" id="cd03443">
    <property type="entry name" value="PaaI_thioesterase"/>
    <property type="match status" value="1"/>
</dbReference>
<keyword evidence="1 3" id="KW-0378">Hydrolase</keyword>
<dbReference type="EMBL" id="QGUI01000591">
    <property type="protein sequence ID" value="PZM94405.1"/>
    <property type="molecule type" value="Genomic_DNA"/>
</dbReference>
<name>A0A2W4J8U4_9PSEU</name>
<gene>
    <name evidence="3" type="ORF">DIU77_013620</name>
    <name evidence="4" type="ORF">DIU77_14275</name>
</gene>
<reference evidence="3" key="4">
    <citation type="submission" date="2023-08" db="EMBL/GenBank/DDBJ databases">
        <authorList>
            <person name="Guima S.E.S."/>
            <person name="Martins L.F."/>
            <person name="Silva A.M."/>
            <person name="Setubal J.C."/>
        </authorList>
    </citation>
    <scope>NUCLEOTIDE SEQUENCE</scope>
    <source>
        <strain evidence="3">ZC4RG45</strain>
    </source>
</reference>
<dbReference type="SUPFAM" id="SSF54637">
    <property type="entry name" value="Thioesterase/thiol ester dehydrase-isomerase"/>
    <property type="match status" value="1"/>
</dbReference>
<accession>A0A2W4J8U4</accession>
<dbReference type="Gene3D" id="3.10.129.10">
    <property type="entry name" value="Hotdog Thioesterase"/>
    <property type="match status" value="1"/>
</dbReference>
<reference evidence="4" key="2">
    <citation type="submission" date="2018-05" db="EMBL/GenBank/DDBJ databases">
        <authorList>
            <person name="Lanie J.A."/>
            <person name="Ng W.-L."/>
            <person name="Kazmierczak K.M."/>
            <person name="Andrzejewski T.M."/>
            <person name="Davidsen T.M."/>
            <person name="Wayne K.J."/>
            <person name="Tettelin H."/>
            <person name="Glass J.I."/>
            <person name="Rusch D."/>
            <person name="Podicherti R."/>
            <person name="Tsui H.-C.T."/>
            <person name="Winkler M.E."/>
        </authorList>
    </citation>
    <scope>NUCLEOTIDE SEQUENCE</scope>
    <source>
        <strain evidence="4">ZC4RG45</strain>
    </source>
</reference>
<evidence type="ECO:0000313" key="3">
    <source>
        <dbReference type="EMBL" id="MFO7193276.1"/>
    </source>
</evidence>
<evidence type="ECO:0000259" key="2">
    <source>
        <dbReference type="Pfam" id="PF03061"/>
    </source>
</evidence>
<dbReference type="InterPro" id="IPR006683">
    <property type="entry name" value="Thioestr_dom"/>
</dbReference>
<evidence type="ECO:0000313" key="4">
    <source>
        <dbReference type="EMBL" id="PZM94405.1"/>
    </source>
</evidence>
<protein>
    <submittedName>
        <fullName evidence="4">PaaI family thioesterase</fullName>
        <ecNumber evidence="3">3.1.2.-</ecNumber>
    </submittedName>
</protein>
<dbReference type="STRING" id="1111738.GCA_000427905_03380"/>
<dbReference type="AlphaFoldDB" id="A0A2W4J8U4"/>
<reference evidence="3" key="1">
    <citation type="submission" date="2018-05" db="EMBL/GenBank/DDBJ databases">
        <authorList>
            <person name="Moura L."/>
            <person name="Setubal J.C."/>
        </authorList>
    </citation>
    <scope>NUCLEOTIDE SEQUENCE</scope>
    <source>
        <strain evidence="3">ZC4RG45</strain>
    </source>
</reference>
<evidence type="ECO:0000313" key="5">
    <source>
        <dbReference type="Proteomes" id="UP000249324"/>
    </source>
</evidence>
<dbReference type="InterPro" id="IPR029069">
    <property type="entry name" value="HotDog_dom_sf"/>
</dbReference>
<dbReference type="InterPro" id="IPR052723">
    <property type="entry name" value="Acyl-CoA_thioesterase_PaaI"/>
</dbReference>
<dbReference type="GO" id="GO:0016289">
    <property type="term" value="F:acyl-CoA hydrolase activity"/>
    <property type="evidence" value="ECO:0007669"/>
    <property type="project" value="TreeGrafter"/>
</dbReference>
<dbReference type="Pfam" id="PF03061">
    <property type="entry name" value="4HBT"/>
    <property type="match status" value="1"/>
</dbReference>
<proteinExistence type="predicted"/>
<dbReference type="Proteomes" id="UP000249324">
    <property type="component" value="Unassembled WGS sequence"/>
</dbReference>
<reference evidence="3 5" key="3">
    <citation type="journal article" date="2021" name="BMC Genomics">
        <title>Genome-resolved metagenome and metatranscriptome analyses of thermophilic composting reveal key bacterial players and their metabolic interactions.</title>
        <authorList>
            <person name="Braga L.P.P."/>
            <person name="Pereira R.V."/>
            <person name="Martins L.F."/>
            <person name="Moura L.M.S."/>
            <person name="Sanchez F.B."/>
            <person name="Patane J.S.L."/>
            <person name="da Silva A.M."/>
            <person name="Setubal J.C."/>
        </authorList>
    </citation>
    <scope>NUCLEOTIDE SEQUENCE [LARGE SCALE GENOMIC DNA]</scope>
    <source>
        <strain evidence="3">ZC4RG45</strain>
    </source>
</reference>
<dbReference type="NCBIfam" id="TIGR00369">
    <property type="entry name" value="unchar_dom_1"/>
    <property type="match status" value="1"/>
</dbReference>
<feature type="domain" description="Thioesterase" evidence="2">
    <location>
        <begin position="51"/>
        <end position="120"/>
    </location>
</feature>